<evidence type="ECO:0000313" key="3">
    <source>
        <dbReference type="Proteomes" id="UP000197025"/>
    </source>
</evidence>
<keyword evidence="2" id="KW-0548">Nucleotidyltransferase</keyword>
<dbReference type="OrthoDB" id="9797742at2"/>
<dbReference type="RefSeq" id="WP_088572416.1">
    <property type="nucleotide sequence ID" value="NZ_FYEK01000075.1"/>
</dbReference>
<dbReference type="CDD" id="cd04182">
    <property type="entry name" value="GT_2_like_f"/>
    <property type="match status" value="1"/>
</dbReference>
<name>A0A212RS77_9CHLR</name>
<dbReference type="InParanoid" id="A0A212RS77"/>
<gene>
    <name evidence="2" type="ORF">SAMN02746019_00018980</name>
</gene>
<evidence type="ECO:0000313" key="2">
    <source>
        <dbReference type="EMBL" id="SNB75352.1"/>
    </source>
</evidence>
<dbReference type="SUPFAM" id="SSF53448">
    <property type="entry name" value="Nucleotide-diphospho-sugar transferases"/>
    <property type="match status" value="1"/>
</dbReference>
<keyword evidence="3" id="KW-1185">Reference proteome</keyword>
<dbReference type="InterPro" id="IPR029044">
    <property type="entry name" value="Nucleotide-diphossugar_trans"/>
</dbReference>
<dbReference type="InterPro" id="IPR017587">
    <property type="entry name" value="YqeC"/>
</dbReference>
<dbReference type="Gene3D" id="3.90.550.10">
    <property type="entry name" value="Spore Coat Polysaccharide Biosynthesis Protein SpsA, Chain A"/>
    <property type="match status" value="1"/>
</dbReference>
<organism evidence="2 3">
    <name type="scientific">Thermoflexus hugenholtzii JAD2</name>
    <dbReference type="NCBI Taxonomy" id="877466"/>
    <lineage>
        <taxon>Bacteria</taxon>
        <taxon>Bacillati</taxon>
        <taxon>Chloroflexota</taxon>
        <taxon>Thermoflexia</taxon>
        <taxon>Thermoflexales</taxon>
        <taxon>Thermoflexaceae</taxon>
        <taxon>Thermoflexus</taxon>
    </lineage>
</organism>
<dbReference type="Proteomes" id="UP000197025">
    <property type="component" value="Unassembled WGS sequence"/>
</dbReference>
<reference evidence="3" key="1">
    <citation type="submission" date="2017-06" db="EMBL/GenBank/DDBJ databases">
        <authorList>
            <person name="Varghese N."/>
            <person name="Submissions S."/>
        </authorList>
    </citation>
    <scope>NUCLEOTIDE SEQUENCE [LARGE SCALE GENOMIC DNA]</scope>
    <source>
        <strain evidence="3">JAD2</strain>
    </source>
</reference>
<dbReference type="PANTHER" id="PTHR43777">
    <property type="entry name" value="MOLYBDENUM COFACTOR CYTIDYLYLTRANSFERASE"/>
    <property type="match status" value="1"/>
</dbReference>
<feature type="domain" description="MobA-like NTP transferase" evidence="1">
    <location>
        <begin position="277"/>
        <end position="435"/>
    </location>
</feature>
<keyword evidence="2" id="KW-0808">Transferase</keyword>
<sequence>MREALTVRTAPAALHEALGLAPGAVIAFVGAGGKTTTAWRLLHELGGPDAPAVWTTTTHIVEPVLPEGIGLLLSEAPSPELLRALFRRLPRWVLGARRMEALAEPPNGPYPAHPWKIQGPPPEHLDRLILRMPEASWLIEADGARRMVLKWPADHEPALPAEVDAVAVVASLEAIGRPIGAVTHRSALALAHLGGHPEDPVTPEWLAALVSHPQGGQKGIPSGARRLLILTRERTFDPEAFERVCAALPQAVFERVVALVGGDPVALVGPAAPRVAGIVLAAGEGRRFGSPKALADWHGRPLVRHVTTLARRAGLDPLIVVVGAQAEAVRQALQGLPVQIVDNPNWQEGMSRSIRAGLQALPPSVEAFILLQVDQPLVRPRWLNRLIEIHRAAGRPMVVGMLEGEPRPPALFARPLFPALMTLQGEQGGRALVRAFPEAAAMVPVPDPSWVMDIDTPEAYRETIRNL</sequence>
<dbReference type="AlphaFoldDB" id="A0A212RS77"/>
<dbReference type="GO" id="GO:0016779">
    <property type="term" value="F:nucleotidyltransferase activity"/>
    <property type="evidence" value="ECO:0007669"/>
    <property type="project" value="UniProtKB-KW"/>
</dbReference>
<dbReference type="EMBL" id="FYEK01000075">
    <property type="protein sequence ID" value="SNB75352.1"/>
    <property type="molecule type" value="Genomic_DNA"/>
</dbReference>
<accession>A0A212RS77</accession>
<dbReference type="Pfam" id="PF19842">
    <property type="entry name" value="YqeC"/>
    <property type="match status" value="1"/>
</dbReference>
<dbReference type="PANTHER" id="PTHR43777:SF1">
    <property type="entry name" value="MOLYBDENUM COFACTOR CYTIDYLYLTRANSFERASE"/>
    <property type="match status" value="1"/>
</dbReference>
<dbReference type="Pfam" id="PF12804">
    <property type="entry name" value="NTP_transf_3"/>
    <property type="match status" value="1"/>
</dbReference>
<evidence type="ECO:0000259" key="1">
    <source>
        <dbReference type="Pfam" id="PF12804"/>
    </source>
</evidence>
<protein>
    <submittedName>
        <fullName evidence="2">Molybdenum cofactor cytidylyltransferase</fullName>
    </submittedName>
</protein>
<dbReference type="InterPro" id="IPR025877">
    <property type="entry name" value="MobA-like_NTP_Trfase"/>
</dbReference>
<proteinExistence type="predicted"/>
<dbReference type="NCBIfam" id="TIGR03172">
    <property type="entry name" value="selenium cofactor biosynthesis protein YqeC"/>
    <property type="match status" value="1"/>
</dbReference>